<dbReference type="SUPFAM" id="SSF55811">
    <property type="entry name" value="Nudix"/>
    <property type="match status" value="1"/>
</dbReference>
<dbReference type="PROSITE" id="PS51462">
    <property type="entry name" value="NUDIX"/>
    <property type="match status" value="1"/>
</dbReference>
<keyword evidence="2 4" id="KW-0378">Hydrolase</keyword>
<comment type="cofactor">
    <cofactor evidence="1">
        <name>Mg(2+)</name>
        <dbReference type="ChEBI" id="CHEBI:18420"/>
    </cofactor>
</comment>
<dbReference type="PANTHER" id="PTHR43046:SF14">
    <property type="entry name" value="MUTT_NUDIX FAMILY PROTEIN"/>
    <property type="match status" value="1"/>
</dbReference>
<name>I5C3P8_9BACT</name>
<evidence type="ECO:0000256" key="1">
    <source>
        <dbReference type="ARBA" id="ARBA00001946"/>
    </source>
</evidence>
<dbReference type="PATRIC" id="fig|1189621.3.peg.2210"/>
<evidence type="ECO:0000313" key="5">
    <source>
        <dbReference type="Proteomes" id="UP000005551"/>
    </source>
</evidence>
<sequence>MRIFVNDKPLDLLAVRDVEQRERFDHVYEGENLTVDQVKLEDDVLILHPSQTCIISLLQRLRTRRLNKLDTLTLVWTDKDALKKFVKSRFLTIEAAGGLVRKGEQLLFIHRLGKWDLPKGKFEKGERPVQCAVREVEEECAVRVKAGPLVLKTWHTYTQNRKNILKKTYWFEMECIDDREMAPQKEEGIHDIAWKNHEEAKLALINSYPSMRYLYQMYLKKGTGGCPLKNVSGGFLLFLLPTGCRASSPLHFLHSDAPPG</sequence>
<dbReference type="InterPro" id="IPR015797">
    <property type="entry name" value="NUDIX_hydrolase-like_dom_sf"/>
</dbReference>
<evidence type="ECO:0000313" key="4">
    <source>
        <dbReference type="EMBL" id="EIM76450.1"/>
    </source>
</evidence>
<feature type="domain" description="Nudix hydrolase" evidence="3">
    <location>
        <begin position="91"/>
        <end position="218"/>
    </location>
</feature>
<dbReference type="OrthoDB" id="9816289at2"/>
<dbReference type="AlphaFoldDB" id="I5C3P8"/>
<dbReference type="STRING" id="1189621.A3SI_10609"/>
<reference evidence="4 5" key="1">
    <citation type="submission" date="2012-05" db="EMBL/GenBank/DDBJ databases">
        <title>Genome sequence of Nitritalea halalkaliphila LW7.</title>
        <authorList>
            <person name="Jangir P.K."/>
            <person name="Singh A."/>
            <person name="Shivaji S."/>
            <person name="Sharma R."/>
        </authorList>
    </citation>
    <scope>NUCLEOTIDE SEQUENCE [LARGE SCALE GENOMIC DNA]</scope>
    <source>
        <strain evidence="4 5">LW7</strain>
    </source>
</reference>
<gene>
    <name evidence="4" type="ORF">A3SI_10609</name>
</gene>
<comment type="caution">
    <text evidence="4">The sequence shown here is derived from an EMBL/GenBank/DDBJ whole genome shotgun (WGS) entry which is preliminary data.</text>
</comment>
<dbReference type="Proteomes" id="UP000005551">
    <property type="component" value="Unassembled WGS sequence"/>
</dbReference>
<accession>I5C3P8</accession>
<dbReference type="InterPro" id="IPR000086">
    <property type="entry name" value="NUDIX_hydrolase_dom"/>
</dbReference>
<evidence type="ECO:0000259" key="3">
    <source>
        <dbReference type="PROSITE" id="PS51462"/>
    </source>
</evidence>
<dbReference type="Gene3D" id="3.90.79.10">
    <property type="entry name" value="Nucleoside Triphosphate Pyrophosphohydrolase"/>
    <property type="match status" value="1"/>
</dbReference>
<keyword evidence="5" id="KW-1185">Reference proteome</keyword>
<dbReference type="PANTHER" id="PTHR43046">
    <property type="entry name" value="GDP-MANNOSE MANNOSYL HYDROLASE"/>
    <property type="match status" value="1"/>
</dbReference>
<protein>
    <submittedName>
        <fullName evidence="4">NUDIX hydrolase</fullName>
    </submittedName>
</protein>
<dbReference type="Pfam" id="PF00293">
    <property type="entry name" value="NUDIX"/>
    <property type="match status" value="1"/>
</dbReference>
<dbReference type="EMBL" id="AJYA01000021">
    <property type="protein sequence ID" value="EIM76450.1"/>
    <property type="molecule type" value="Genomic_DNA"/>
</dbReference>
<dbReference type="CDD" id="cd03673">
    <property type="entry name" value="NUDIX_Ap6A_hydrolase"/>
    <property type="match status" value="1"/>
</dbReference>
<dbReference type="RefSeq" id="WP_009055115.1">
    <property type="nucleotide sequence ID" value="NZ_AJYA01000021.1"/>
</dbReference>
<dbReference type="GO" id="GO:0016787">
    <property type="term" value="F:hydrolase activity"/>
    <property type="evidence" value="ECO:0007669"/>
    <property type="project" value="UniProtKB-KW"/>
</dbReference>
<organism evidence="4 5">
    <name type="scientific">Nitritalea halalkaliphila LW7</name>
    <dbReference type="NCBI Taxonomy" id="1189621"/>
    <lineage>
        <taxon>Bacteria</taxon>
        <taxon>Pseudomonadati</taxon>
        <taxon>Bacteroidota</taxon>
        <taxon>Cytophagia</taxon>
        <taxon>Cytophagales</taxon>
        <taxon>Cyclobacteriaceae</taxon>
        <taxon>Nitritalea</taxon>
    </lineage>
</organism>
<proteinExistence type="predicted"/>
<evidence type="ECO:0000256" key="2">
    <source>
        <dbReference type="ARBA" id="ARBA00022801"/>
    </source>
</evidence>